<gene>
    <name evidence="2" type="ORF">XFF6991_340177</name>
</gene>
<proteinExistence type="predicted"/>
<feature type="region of interest" description="Disordered" evidence="1">
    <location>
        <begin position="59"/>
        <end position="82"/>
    </location>
</feature>
<dbReference type="EMBL" id="OCZC01000061">
    <property type="protein sequence ID" value="SOO24378.1"/>
    <property type="molecule type" value="Genomic_DNA"/>
</dbReference>
<dbReference type="AlphaFoldDB" id="A0A7Z7IZA3"/>
<evidence type="ECO:0000313" key="3">
    <source>
        <dbReference type="Proteomes" id="UP000234345"/>
    </source>
</evidence>
<name>A0A7Z7IZA3_XANCH</name>
<dbReference type="Proteomes" id="UP000234345">
    <property type="component" value="Unassembled WGS sequence"/>
</dbReference>
<comment type="caution">
    <text evidence="2">The sequence shown here is derived from an EMBL/GenBank/DDBJ whole genome shotgun (WGS) entry which is preliminary data.</text>
</comment>
<sequence length="143" mass="15809">MGLGLGIRDWLANGDLSCLVLHWLWLWLWLSLSLSLSLRSGFSLLSLCFRLFGPPYRSGRPRGSNPEGAARKDARRFSKGHGCPLEKFPRGLRTRSALARRGARTGCVSLVTFFAQAKKVTRSPKGSESPVLAFARFAVSFLV</sequence>
<evidence type="ECO:0000313" key="2">
    <source>
        <dbReference type="EMBL" id="SOO24378.1"/>
    </source>
</evidence>
<protein>
    <submittedName>
        <fullName evidence="2">Uncharacterized protein</fullName>
    </submittedName>
</protein>
<evidence type="ECO:0000256" key="1">
    <source>
        <dbReference type="SAM" id="MobiDB-lite"/>
    </source>
</evidence>
<accession>A0A7Z7IZA3</accession>
<organism evidence="2 3">
    <name type="scientific">Xanthomonas campestris pv. phaseoli</name>
    <dbReference type="NCBI Taxonomy" id="317013"/>
    <lineage>
        <taxon>Bacteria</taxon>
        <taxon>Pseudomonadati</taxon>
        <taxon>Pseudomonadota</taxon>
        <taxon>Gammaproteobacteria</taxon>
        <taxon>Lysobacterales</taxon>
        <taxon>Lysobacteraceae</taxon>
        <taxon>Xanthomonas</taxon>
    </lineage>
</organism>
<reference evidence="2 3" key="1">
    <citation type="submission" date="2017-10" db="EMBL/GenBank/DDBJ databases">
        <authorList>
            <person name="Regsiter A."/>
            <person name="William W."/>
        </authorList>
    </citation>
    <scope>NUCLEOTIDE SEQUENCE [LARGE SCALE GENOMIC DNA]</scope>
    <source>
        <strain evidence="2 3">CFBP6991</strain>
    </source>
</reference>